<proteinExistence type="predicted"/>
<reference evidence="2 3" key="1">
    <citation type="submission" date="2018-05" db="EMBL/GenBank/DDBJ databases">
        <title>Integrated omic analyses show evidence that a Ca. Accumulibacter phosphatis strain performs denitrification under micro-aerobic conditions.</title>
        <authorList>
            <person name="Camejo P.Y."/>
            <person name="Katherine M.D."/>
            <person name="Daniel N.R."/>
        </authorList>
    </citation>
    <scope>NUCLEOTIDE SEQUENCE [LARGE SCALE GENOMIC DNA]</scope>
    <source>
        <strain evidence="2">UW-LDO-IC</strain>
    </source>
</reference>
<dbReference type="Gene3D" id="3.40.630.30">
    <property type="match status" value="1"/>
</dbReference>
<dbReference type="InterPro" id="IPR016181">
    <property type="entry name" value="Acyl_CoA_acyltransferase"/>
</dbReference>
<dbReference type="Pfam" id="PF13444">
    <property type="entry name" value="Acetyltransf_5"/>
    <property type="match status" value="1"/>
</dbReference>
<keyword evidence="2" id="KW-0012">Acyltransferase</keyword>
<evidence type="ECO:0000313" key="2">
    <source>
        <dbReference type="EMBL" id="RDE51689.1"/>
    </source>
</evidence>
<comment type="caution">
    <text evidence="2">The sequence shown here is derived from an EMBL/GenBank/DDBJ whole genome shotgun (WGS) entry which is preliminary data.</text>
</comment>
<gene>
    <name evidence="2" type="ORF">DVS81_04750</name>
</gene>
<feature type="compositionally biased region" description="Low complexity" evidence="1">
    <location>
        <begin position="260"/>
        <end position="279"/>
    </location>
</feature>
<evidence type="ECO:0000313" key="3">
    <source>
        <dbReference type="Proteomes" id="UP000253831"/>
    </source>
</evidence>
<protein>
    <submittedName>
        <fullName evidence="2">PEP-CTERM/exosortase system-associated acyltransferase</fullName>
    </submittedName>
</protein>
<name>A0A369XTF3_9PROT</name>
<organism evidence="2 3">
    <name type="scientific">Candidatus Accumulibacter meliphilus</name>
    <dbReference type="NCBI Taxonomy" id="2211374"/>
    <lineage>
        <taxon>Bacteria</taxon>
        <taxon>Pseudomonadati</taxon>
        <taxon>Pseudomonadota</taxon>
        <taxon>Betaproteobacteria</taxon>
        <taxon>Candidatus Accumulibacter</taxon>
    </lineage>
</organism>
<dbReference type="Proteomes" id="UP000253831">
    <property type="component" value="Unassembled WGS sequence"/>
</dbReference>
<dbReference type="EMBL" id="QPGA01000005">
    <property type="protein sequence ID" value="RDE51689.1"/>
    <property type="molecule type" value="Genomic_DNA"/>
</dbReference>
<feature type="region of interest" description="Disordered" evidence="1">
    <location>
        <begin position="251"/>
        <end position="279"/>
    </location>
</feature>
<keyword evidence="2" id="KW-0808">Transferase</keyword>
<accession>A0A369XTF3</accession>
<sequence length="279" mass="31083">MFLSNLTELTMSQGYRRFFKVVPALTDELRAENYRIRHEVYCRELGYEPLRPEGLEADAYDEQSLHCLVQSVSTGEFVGCARLVLIDPKIAQQARLPLEISCADTLDRSLVDPLTLDRSRIAEISRLAVIGSYRRRPGEKNRPISIAEEDFGTAKQPRQPYLALAVYLCLIALARQYGITTLFVLTEPRLASNLTRMGVKVTRIGGAIEHRGTRIPSMLSVEETIDGMNFVLRALFEVVAREVQDGITAAGKNAVRASHHPSSSPYTQTPSPTHSLPQG</sequence>
<dbReference type="SUPFAM" id="SSF55729">
    <property type="entry name" value="Acyl-CoA N-acyltransferases (Nat)"/>
    <property type="match status" value="1"/>
</dbReference>
<dbReference type="NCBIfam" id="TIGR03694">
    <property type="entry name" value="exosort_acyl"/>
    <property type="match status" value="1"/>
</dbReference>
<dbReference type="GO" id="GO:0016746">
    <property type="term" value="F:acyltransferase activity"/>
    <property type="evidence" value="ECO:0007669"/>
    <property type="project" value="UniProtKB-KW"/>
</dbReference>
<evidence type="ECO:0000256" key="1">
    <source>
        <dbReference type="SAM" id="MobiDB-lite"/>
    </source>
</evidence>
<dbReference type="InterPro" id="IPR022484">
    <property type="entry name" value="PEP-CTERM/exosrtase_acylTfrase"/>
</dbReference>
<dbReference type="AlphaFoldDB" id="A0A369XTF3"/>